<evidence type="ECO:0000259" key="5">
    <source>
        <dbReference type="Pfam" id="PF00891"/>
    </source>
</evidence>
<evidence type="ECO:0008006" key="9">
    <source>
        <dbReference type="Google" id="ProtNLM"/>
    </source>
</evidence>
<dbReference type="PROSITE" id="PS51683">
    <property type="entry name" value="SAM_OMT_II"/>
    <property type="match status" value="1"/>
</dbReference>
<gene>
    <name evidence="7" type="ORF">CUMW_213470</name>
</gene>
<dbReference type="SUPFAM" id="SSF53335">
    <property type="entry name" value="S-adenosyl-L-methionine-dependent methyltransferases"/>
    <property type="match status" value="1"/>
</dbReference>
<evidence type="ECO:0000256" key="4">
    <source>
        <dbReference type="PIRSR" id="PIRSR005739-1"/>
    </source>
</evidence>
<keyword evidence="8" id="KW-1185">Reference proteome</keyword>
<comment type="caution">
    <text evidence="7">The sequence shown here is derived from an EMBL/GenBank/DDBJ whole genome shotgun (WGS) entry which is preliminary data.</text>
</comment>
<proteinExistence type="predicted"/>
<keyword evidence="2" id="KW-0808">Transferase</keyword>
<dbReference type="InterPro" id="IPR036388">
    <property type="entry name" value="WH-like_DNA-bd_sf"/>
</dbReference>
<dbReference type="InterPro" id="IPR029063">
    <property type="entry name" value="SAM-dependent_MTases_sf"/>
</dbReference>
<dbReference type="Gene3D" id="3.40.50.150">
    <property type="entry name" value="Vaccinia Virus protein VP39"/>
    <property type="match status" value="1"/>
</dbReference>
<dbReference type="Pfam" id="PF08100">
    <property type="entry name" value="Dimerisation"/>
    <property type="match status" value="1"/>
</dbReference>
<keyword evidence="1" id="KW-0489">Methyltransferase</keyword>
<keyword evidence="3" id="KW-0949">S-adenosyl-L-methionine</keyword>
<evidence type="ECO:0000313" key="7">
    <source>
        <dbReference type="EMBL" id="GAY61884.1"/>
    </source>
</evidence>
<sequence length="360" mass="39738">MASLTETETSPKMNTEEEAYAKAMQLTTSIALPMSIRGAIELGIFEVIAKAGEGAKLSASEIAARIQSKNQDAPVMLDRILRVLATHSVLDCSVFCGVLVYSLALVSKYFVPNQDGVAPLNALAAFMNDKVFLDSWYQLKDAIVEGGVPFDRVHGMNAFEYPKVDPRFNEVFNTANNSKTCLDIKKILEAYKGFDHIKQLVDVGGNLGITLKSIISKYPHIMGINFDLPHVVQHAQNDPGVEHIGGDMFQSVPKGDAIFMKSILHAWSDEHCLKLLKNCYESISKEDGKLIVVEAVLPELPENSATSKANSQIDVFMLTHSPRGKVRTKHEFINLATAAGFSGIRFLCFVCNSWVMEFYK</sequence>
<dbReference type="SUPFAM" id="SSF46785">
    <property type="entry name" value="Winged helix' DNA-binding domain"/>
    <property type="match status" value="1"/>
</dbReference>
<evidence type="ECO:0000259" key="6">
    <source>
        <dbReference type="Pfam" id="PF08100"/>
    </source>
</evidence>
<dbReference type="InterPro" id="IPR036390">
    <property type="entry name" value="WH_DNA-bd_sf"/>
</dbReference>
<protein>
    <recommendedName>
        <fullName evidence="9">O-methyltransferase domain-containing protein</fullName>
    </recommendedName>
</protein>
<evidence type="ECO:0000313" key="8">
    <source>
        <dbReference type="Proteomes" id="UP000236630"/>
    </source>
</evidence>
<evidence type="ECO:0000256" key="3">
    <source>
        <dbReference type="ARBA" id="ARBA00022691"/>
    </source>
</evidence>
<dbReference type="GO" id="GO:0046983">
    <property type="term" value="F:protein dimerization activity"/>
    <property type="evidence" value="ECO:0007669"/>
    <property type="project" value="InterPro"/>
</dbReference>
<evidence type="ECO:0000256" key="1">
    <source>
        <dbReference type="ARBA" id="ARBA00022603"/>
    </source>
</evidence>
<organism evidence="7 8">
    <name type="scientific">Citrus unshiu</name>
    <name type="common">Satsuma mandarin</name>
    <name type="synonym">Citrus nobilis var. unshiu</name>
    <dbReference type="NCBI Taxonomy" id="55188"/>
    <lineage>
        <taxon>Eukaryota</taxon>
        <taxon>Viridiplantae</taxon>
        <taxon>Streptophyta</taxon>
        <taxon>Embryophyta</taxon>
        <taxon>Tracheophyta</taxon>
        <taxon>Spermatophyta</taxon>
        <taxon>Magnoliopsida</taxon>
        <taxon>eudicotyledons</taxon>
        <taxon>Gunneridae</taxon>
        <taxon>Pentapetalae</taxon>
        <taxon>rosids</taxon>
        <taxon>malvids</taxon>
        <taxon>Sapindales</taxon>
        <taxon>Rutaceae</taxon>
        <taxon>Aurantioideae</taxon>
        <taxon>Citrus</taxon>
    </lineage>
</organism>
<dbReference type="AlphaFoldDB" id="A0A2H5QB84"/>
<feature type="active site" description="Proton acceptor" evidence="4">
    <location>
        <position position="265"/>
    </location>
</feature>
<dbReference type="PIRSF" id="PIRSF005739">
    <property type="entry name" value="O-mtase"/>
    <property type="match status" value="1"/>
</dbReference>
<dbReference type="EMBL" id="BDQV01000286">
    <property type="protein sequence ID" value="GAY61884.1"/>
    <property type="molecule type" value="Genomic_DNA"/>
</dbReference>
<dbReference type="InterPro" id="IPR012967">
    <property type="entry name" value="COMT_dimerisation"/>
</dbReference>
<name>A0A2H5QB84_CITUN</name>
<dbReference type="Gene3D" id="1.10.10.10">
    <property type="entry name" value="Winged helix-like DNA-binding domain superfamily/Winged helix DNA-binding domain"/>
    <property type="match status" value="1"/>
</dbReference>
<dbReference type="FunFam" id="1.10.10.10:FF:000357">
    <property type="entry name" value="Caffeic acid 3-O-methyltransferase"/>
    <property type="match status" value="1"/>
</dbReference>
<reference evidence="7 8" key="1">
    <citation type="journal article" date="2017" name="Front. Genet.">
        <title>Draft sequencing of the heterozygous diploid genome of Satsuma (Citrus unshiu Marc.) using a hybrid assembly approach.</title>
        <authorList>
            <person name="Shimizu T."/>
            <person name="Tanizawa Y."/>
            <person name="Mochizuki T."/>
            <person name="Nagasaki H."/>
            <person name="Yoshioka T."/>
            <person name="Toyoda A."/>
            <person name="Fujiyama A."/>
            <person name="Kaminuma E."/>
            <person name="Nakamura Y."/>
        </authorList>
    </citation>
    <scope>NUCLEOTIDE SEQUENCE [LARGE SCALE GENOMIC DNA]</scope>
    <source>
        <strain evidence="8">cv. Miyagawa wase</strain>
    </source>
</reference>
<dbReference type="Pfam" id="PF00891">
    <property type="entry name" value="Methyltransf_2"/>
    <property type="match status" value="1"/>
</dbReference>
<dbReference type="PANTHER" id="PTHR11746">
    <property type="entry name" value="O-METHYLTRANSFERASE"/>
    <property type="match status" value="1"/>
</dbReference>
<dbReference type="Proteomes" id="UP000236630">
    <property type="component" value="Unassembled WGS sequence"/>
</dbReference>
<dbReference type="InterPro" id="IPR016461">
    <property type="entry name" value="COMT-like"/>
</dbReference>
<dbReference type="GO" id="GO:0008171">
    <property type="term" value="F:O-methyltransferase activity"/>
    <property type="evidence" value="ECO:0007669"/>
    <property type="project" value="InterPro"/>
</dbReference>
<dbReference type="FunFam" id="3.40.50.150:FF:000061">
    <property type="entry name" value="Caffeic acid O-methyltransferase"/>
    <property type="match status" value="1"/>
</dbReference>
<evidence type="ECO:0000256" key="2">
    <source>
        <dbReference type="ARBA" id="ARBA00022679"/>
    </source>
</evidence>
<dbReference type="STRING" id="55188.A0A2H5QB84"/>
<dbReference type="GO" id="GO:0032259">
    <property type="term" value="P:methylation"/>
    <property type="evidence" value="ECO:0007669"/>
    <property type="project" value="UniProtKB-KW"/>
</dbReference>
<feature type="domain" description="O-methyltransferase C-terminal" evidence="5">
    <location>
        <begin position="136"/>
        <end position="342"/>
    </location>
</feature>
<dbReference type="InterPro" id="IPR001077">
    <property type="entry name" value="COMT_C"/>
</dbReference>
<feature type="domain" description="O-methyltransferase dimerisation" evidence="6">
    <location>
        <begin position="24"/>
        <end position="112"/>
    </location>
</feature>
<accession>A0A2H5QB84</accession>